<evidence type="ECO:0000259" key="4">
    <source>
        <dbReference type="Pfam" id="PF24883"/>
    </source>
</evidence>
<sequence>MGCGQSSQAIEKEGSNTNNRVLSFASTEQMSNLLQVTNENKETDKATNQAKDIEKSTNQAKDIEKSTYQQQDTQESPDHIEYTSKKSNNHTVEGQKGKDNSALTVQNNISRRETVPLKKMVEVKRWQDVDIANLLEGVSLEDKTIVWPDYVDRIRVKSDPKIVSETQRKTWKTVRLFVSSTFKDMSSERDHLVKIVFPQLRQWCEERKLRLVECDLRWGVPKDADTREILLACLSEIDRCREENTYPYFLNILSERYGWVPEYSEVPDDIKARYKWIPGLSATSWEIFVGAYWDRNPHALFMFRKPDFLYKCRDNVLKVYTEKEADKKSSLEILKGKLREKFPRQVIEYSCSVEKEEEDRVILTDLEDMGNDVLRHFKSMLEYQYPAGNIGSEPTLAESLHLEHETFMTQRSQVLLGRETDVTKMMQYVSNNVENSVPLVLVGFPGAGKSALAAYAIKQFLQESKYKVFYHFIGSTPRSTDLYNILARVFMEFMPVKEKMPVDIEEMKRFSQTMFQKATESILAEGYEKFVIVIDALNQMDDDGDAHYLGWLPHGPLPKGMRLIVSTLEGKCLNSLRDNATKPVELSVEPLDTNIRKDIIRKILAEYNKKLDNEQVKVLIDKEDSGRPLWLTIACEELRVFGDFRKLTEKIKLLPGDMMGLLENVLNRIILEYGGDLVVATLCLVEISRFGLLENELLDLLAIQPLIPGQSSQKKVDYLSIDGKLLMAKWALVYLGLRQFLRPCGSSGQGRLDFHHRTISKVVRKMFLQKNTQEIQWHLRLSDYFQTCTNIERKSEELPYHLEMAEDREQLKTTLLSQDMFSELYKESNKQQLMRYWRFIGGYNIAAEEYVRALKQFIQNNGWTITDHLDEISPLQTKIAWFLIDIGEYDTAKTLLEEVLGLLSSRHGETAKALADPSHAMVFLLYRKALTYVYGDHPGYKECYSFGKEYGELCAEIHRKHFPKMDNHRGHVLTCCGYFGATHFLNEAKEIFETTGDKQGLAQVLYMLGETNQYHDDMSVPILYYTRSLALCMSTFGKYHLHTARCSQLFGQLYWCQHVTRENRKDWLETCLELYKTELEILEEILGPLHPTTVRSREDVIIVLDNLDRSEEAKSYQEKQPAEHGAL</sequence>
<dbReference type="Gene3D" id="3.40.50.300">
    <property type="entry name" value="P-loop containing nucleotide triphosphate hydrolases"/>
    <property type="match status" value="1"/>
</dbReference>
<dbReference type="SUPFAM" id="SSF52540">
    <property type="entry name" value="P-loop containing nucleoside triphosphate hydrolases"/>
    <property type="match status" value="1"/>
</dbReference>
<dbReference type="PANTHER" id="PTHR19860">
    <property type="entry name" value="DDB1- AND CUL4-ASSOCIATED FACTOR 12-RELATED"/>
    <property type="match status" value="1"/>
</dbReference>
<feature type="compositionally biased region" description="Basic and acidic residues" evidence="2">
    <location>
        <begin position="39"/>
        <end position="65"/>
    </location>
</feature>
<name>A0ABD3T6Y7_SINWO</name>
<dbReference type="InterPro" id="IPR011990">
    <property type="entry name" value="TPR-like_helical_dom_sf"/>
</dbReference>
<dbReference type="AlphaFoldDB" id="A0ABD3T6Y7"/>
<evidence type="ECO:0000313" key="6">
    <source>
        <dbReference type="Proteomes" id="UP001634394"/>
    </source>
</evidence>
<dbReference type="Pfam" id="PF24883">
    <property type="entry name" value="NPHP3_N"/>
    <property type="match status" value="1"/>
</dbReference>
<dbReference type="EMBL" id="JBJQND010000019">
    <property type="protein sequence ID" value="KAL3832679.1"/>
    <property type="molecule type" value="Genomic_DNA"/>
</dbReference>
<evidence type="ECO:0000259" key="3">
    <source>
        <dbReference type="Pfam" id="PF13271"/>
    </source>
</evidence>
<feature type="domain" description="DUF4062" evidence="3">
    <location>
        <begin position="175"/>
        <end position="262"/>
    </location>
</feature>
<evidence type="ECO:0000256" key="2">
    <source>
        <dbReference type="SAM" id="MobiDB-lite"/>
    </source>
</evidence>
<dbReference type="InterPro" id="IPR056884">
    <property type="entry name" value="NPHP3-like_N"/>
</dbReference>
<protein>
    <submittedName>
        <fullName evidence="5">Uncharacterized protein</fullName>
    </submittedName>
</protein>
<reference evidence="5 6" key="1">
    <citation type="submission" date="2024-11" db="EMBL/GenBank/DDBJ databases">
        <title>Chromosome-level genome assembly of the freshwater bivalve Anodonta woodiana.</title>
        <authorList>
            <person name="Chen X."/>
        </authorList>
    </citation>
    <scope>NUCLEOTIDE SEQUENCE [LARGE SCALE GENOMIC DNA]</scope>
    <source>
        <strain evidence="5">MN2024</strain>
        <tissue evidence="5">Gills</tissue>
    </source>
</reference>
<feature type="region of interest" description="Disordered" evidence="2">
    <location>
        <begin position="1"/>
        <end position="104"/>
    </location>
</feature>
<accession>A0ABD3T6Y7</accession>
<dbReference type="InterPro" id="IPR025139">
    <property type="entry name" value="DUF4062"/>
</dbReference>
<gene>
    <name evidence="5" type="ORF">ACJMK2_024301</name>
</gene>
<dbReference type="Proteomes" id="UP001634394">
    <property type="component" value="Unassembled WGS sequence"/>
</dbReference>
<evidence type="ECO:0000313" key="5">
    <source>
        <dbReference type="EMBL" id="KAL3832679.1"/>
    </source>
</evidence>
<proteinExistence type="predicted"/>
<keyword evidence="6" id="KW-1185">Reference proteome</keyword>
<keyword evidence="1" id="KW-0677">Repeat</keyword>
<organism evidence="5 6">
    <name type="scientific">Sinanodonta woodiana</name>
    <name type="common">Chinese pond mussel</name>
    <name type="synonym">Anodonta woodiana</name>
    <dbReference type="NCBI Taxonomy" id="1069815"/>
    <lineage>
        <taxon>Eukaryota</taxon>
        <taxon>Metazoa</taxon>
        <taxon>Spiralia</taxon>
        <taxon>Lophotrochozoa</taxon>
        <taxon>Mollusca</taxon>
        <taxon>Bivalvia</taxon>
        <taxon>Autobranchia</taxon>
        <taxon>Heteroconchia</taxon>
        <taxon>Palaeoheterodonta</taxon>
        <taxon>Unionida</taxon>
        <taxon>Unionoidea</taxon>
        <taxon>Unionidae</taxon>
        <taxon>Unioninae</taxon>
        <taxon>Sinanodonta</taxon>
    </lineage>
</organism>
<feature type="domain" description="Nephrocystin 3-like N-terminal" evidence="4">
    <location>
        <begin position="432"/>
        <end position="543"/>
    </location>
</feature>
<dbReference type="Pfam" id="PF13271">
    <property type="entry name" value="DUF4062"/>
    <property type="match status" value="1"/>
</dbReference>
<feature type="compositionally biased region" description="Polar residues" evidence="2">
    <location>
        <begin position="1"/>
        <end position="38"/>
    </location>
</feature>
<dbReference type="Gene3D" id="1.25.40.10">
    <property type="entry name" value="Tetratricopeptide repeat domain"/>
    <property type="match status" value="1"/>
</dbReference>
<evidence type="ECO:0000256" key="1">
    <source>
        <dbReference type="ARBA" id="ARBA00022737"/>
    </source>
</evidence>
<dbReference type="InterPro" id="IPR027417">
    <property type="entry name" value="P-loop_NTPase"/>
</dbReference>
<dbReference type="InterPro" id="IPR051191">
    <property type="entry name" value="DCAF12"/>
</dbReference>
<dbReference type="PANTHER" id="PTHR19860:SF18">
    <property type="entry name" value="DUF4062 DOMAIN-CONTAINING PROTEIN"/>
    <property type="match status" value="1"/>
</dbReference>
<comment type="caution">
    <text evidence="5">The sequence shown here is derived from an EMBL/GenBank/DDBJ whole genome shotgun (WGS) entry which is preliminary data.</text>
</comment>